<dbReference type="Gene3D" id="1.10.287.1260">
    <property type="match status" value="1"/>
</dbReference>
<evidence type="ECO:0000256" key="7">
    <source>
        <dbReference type="SAM" id="Coils"/>
    </source>
</evidence>
<keyword evidence="13" id="KW-1185">Reference proteome</keyword>
<evidence type="ECO:0000256" key="9">
    <source>
        <dbReference type="SAM" id="SignalP"/>
    </source>
</evidence>
<dbReference type="InterPro" id="IPR023408">
    <property type="entry name" value="MscS_beta-dom_sf"/>
</dbReference>
<dbReference type="GO" id="GO:0005886">
    <property type="term" value="C:plasma membrane"/>
    <property type="evidence" value="ECO:0007669"/>
    <property type="project" value="UniProtKB-SubCell"/>
</dbReference>
<keyword evidence="6 8" id="KW-0472">Membrane</keyword>
<feature type="coiled-coil region" evidence="7">
    <location>
        <begin position="212"/>
        <end position="239"/>
    </location>
</feature>
<feature type="domain" description="Mechanosensitive ion channel MscS" evidence="10">
    <location>
        <begin position="523"/>
        <end position="588"/>
    </location>
</feature>
<keyword evidence="5 8" id="KW-1133">Transmembrane helix</keyword>
<proteinExistence type="inferred from homology"/>
<dbReference type="STRING" id="1121015.GCA_000420545_01938"/>
<dbReference type="InterPro" id="IPR049278">
    <property type="entry name" value="MS_channel_C"/>
</dbReference>
<feature type="chain" id="PRO_5001869082" description="Mechanosensitive ion channel" evidence="9">
    <location>
        <begin position="24"/>
        <end position="689"/>
    </location>
</feature>
<comment type="similarity">
    <text evidence="2">Belongs to the MscS (TC 1.A.23) family.</text>
</comment>
<keyword evidence="9" id="KW-0732">Signal</keyword>
<dbReference type="PATRIC" id="fig|1121015.4.peg.975"/>
<dbReference type="SUPFAM" id="SSF82689">
    <property type="entry name" value="Mechanosensitive channel protein MscS (YggB), C-terminal domain"/>
    <property type="match status" value="1"/>
</dbReference>
<keyword evidence="4 8" id="KW-0812">Transmembrane</keyword>
<dbReference type="Pfam" id="PF00924">
    <property type="entry name" value="MS_channel_2nd"/>
    <property type="match status" value="1"/>
</dbReference>
<sequence length="689" mass="75738">MIARGSLATVLLVVAMHTATASAQTPLAERAAVLRASLAPPSESLAEDRGDFYRRQLLASLERRQDLQRALADARRLAVRTEPAAPPLPAGVLALDDLRSELQQLDTTLAGGERRLAILKTEREATAAQLAQQVAALRVLTETQAAAAPLALARLETELVESATAELDLLLRLVDLQQELARRDRAVLAQRLMQANQRGRVAVSVHDAAAIEQRLRVQAAQLRRRMADAAANRERVRDELQAAAMAPASHREWLKERLANADIDLELGREALSNLATEQAAWQIALRYYRDEDAAALVEARDQGPVLVERLRRRREFLAALSEQLLARIGTLSAAIAQAPTAVTTPDKRALRAVFEQRLHLVQTAMSDERRLADLIARMRADFDERIGHAPWPERVRTVLARLRSGLARAWNFELFTVAQTIDVEGRQTAVPKAVTLGKLVKAPLLLVCGVFLALRFTAWGERWLRRRGSDEGSARLMRRWLFALLVAACVLASLALAGIPLAAFAFIGGAVAIGIGFGMQALFKNLISGVLVLVERPFRLGDVIEVGDLRGTVVDIDLRTSVVRDGDGAETLIPNSALMEENVKNVTFRSRLSRQVLGLVVEAASDPRIVIDAMRVAASRHGQLAEKNEPVVFLDEFADNGLRFVLHYWIELNAGVDRRRIASDLRLMILGAFEEAGIRMAPPSRLAV</sequence>
<protein>
    <recommendedName>
        <fullName evidence="14">Mechanosensitive ion channel</fullName>
    </recommendedName>
</protein>
<reference evidence="12 13" key="1">
    <citation type="submission" date="2013-09" db="EMBL/GenBank/DDBJ databases">
        <title>Genome sequencing of Arenimonas oryziterrae.</title>
        <authorList>
            <person name="Chen F."/>
            <person name="Wang G."/>
        </authorList>
    </citation>
    <scope>NUCLEOTIDE SEQUENCE [LARGE SCALE GENOMIC DNA]</scope>
    <source>
        <strain evidence="12 13">YC6267</strain>
    </source>
</reference>
<name>A0A091AVC5_9GAMM</name>
<evidence type="ECO:0000256" key="5">
    <source>
        <dbReference type="ARBA" id="ARBA00022989"/>
    </source>
</evidence>
<dbReference type="eggNOG" id="COG3264">
    <property type="taxonomic scope" value="Bacteria"/>
</dbReference>
<evidence type="ECO:0000259" key="10">
    <source>
        <dbReference type="Pfam" id="PF00924"/>
    </source>
</evidence>
<evidence type="ECO:0000313" key="13">
    <source>
        <dbReference type="Proteomes" id="UP000029385"/>
    </source>
</evidence>
<keyword evidence="7" id="KW-0175">Coiled coil</keyword>
<dbReference type="RefSeq" id="WP_022969553.1">
    <property type="nucleotide sequence ID" value="NZ_ATVD01000003.1"/>
</dbReference>
<dbReference type="PANTHER" id="PTHR30347">
    <property type="entry name" value="POTASSIUM CHANNEL RELATED"/>
    <property type="match status" value="1"/>
</dbReference>
<dbReference type="InterPro" id="IPR011066">
    <property type="entry name" value="MscS_channel_C_sf"/>
</dbReference>
<dbReference type="GO" id="GO:0008381">
    <property type="term" value="F:mechanosensitive monoatomic ion channel activity"/>
    <property type="evidence" value="ECO:0007669"/>
    <property type="project" value="UniProtKB-ARBA"/>
</dbReference>
<comment type="subcellular location">
    <subcellularLocation>
        <location evidence="1">Cell membrane</location>
        <topology evidence="1">Multi-pass membrane protein</topology>
    </subcellularLocation>
</comment>
<accession>A0A091AVC5</accession>
<feature type="domain" description="Mechanosensitive ion channel MscS C-terminal" evidence="11">
    <location>
        <begin position="602"/>
        <end position="681"/>
    </location>
</feature>
<evidence type="ECO:0008006" key="14">
    <source>
        <dbReference type="Google" id="ProtNLM"/>
    </source>
</evidence>
<evidence type="ECO:0000256" key="4">
    <source>
        <dbReference type="ARBA" id="ARBA00022692"/>
    </source>
</evidence>
<dbReference type="Gene3D" id="2.30.30.60">
    <property type="match status" value="1"/>
</dbReference>
<evidence type="ECO:0000256" key="8">
    <source>
        <dbReference type="SAM" id="Phobius"/>
    </source>
</evidence>
<dbReference type="AlphaFoldDB" id="A0A091AVC5"/>
<feature type="transmembrane region" description="Helical" evidence="8">
    <location>
        <begin position="504"/>
        <end position="524"/>
    </location>
</feature>
<keyword evidence="3" id="KW-1003">Cell membrane</keyword>
<feature type="transmembrane region" description="Helical" evidence="8">
    <location>
        <begin position="481"/>
        <end position="498"/>
    </location>
</feature>
<dbReference type="InterPro" id="IPR011014">
    <property type="entry name" value="MscS_channel_TM-2"/>
</dbReference>
<dbReference type="Gene3D" id="3.30.70.100">
    <property type="match status" value="1"/>
</dbReference>
<dbReference type="SUPFAM" id="SSF82861">
    <property type="entry name" value="Mechanosensitive channel protein MscS (YggB), transmembrane region"/>
    <property type="match status" value="1"/>
</dbReference>
<comment type="caution">
    <text evidence="12">The sequence shown here is derived from an EMBL/GenBank/DDBJ whole genome shotgun (WGS) entry which is preliminary data.</text>
</comment>
<organism evidence="12 13">
    <name type="scientific">Arenimonas oryziterrae DSM 21050 = YC6267</name>
    <dbReference type="NCBI Taxonomy" id="1121015"/>
    <lineage>
        <taxon>Bacteria</taxon>
        <taxon>Pseudomonadati</taxon>
        <taxon>Pseudomonadota</taxon>
        <taxon>Gammaproteobacteria</taxon>
        <taxon>Lysobacterales</taxon>
        <taxon>Lysobacteraceae</taxon>
        <taxon>Arenimonas</taxon>
    </lineage>
</organism>
<evidence type="ECO:0000256" key="3">
    <source>
        <dbReference type="ARBA" id="ARBA00022475"/>
    </source>
</evidence>
<evidence type="ECO:0000256" key="2">
    <source>
        <dbReference type="ARBA" id="ARBA00008017"/>
    </source>
</evidence>
<evidence type="ECO:0000256" key="1">
    <source>
        <dbReference type="ARBA" id="ARBA00004651"/>
    </source>
</evidence>
<evidence type="ECO:0000259" key="11">
    <source>
        <dbReference type="Pfam" id="PF21082"/>
    </source>
</evidence>
<feature type="transmembrane region" description="Helical" evidence="8">
    <location>
        <begin position="443"/>
        <end position="460"/>
    </location>
</feature>
<dbReference type="Proteomes" id="UP000029385">
    <property type="component" value="Unassembled WGS sequence"/>
</dbReference>
<gene>
    <name evidence="12" type="ORF">N789_07435</name>
</gene>
<dbReference type="OrthoDB" id="9799209at2"/>
<dbReference type="PANTHER" id="PTHR30347:SF1">
    <property type="entry name" value="MECHANOSENSITIVE CHANNEL MSCK"/>
    <property type="match status" value="1"/>
</dbReference>
<dbReference type="EMBL" id="AVCI01000003">
    <property type="protein sequence ID" value="KFN44243.1"/>
    <property type="molecule type" value="Genomic_DNA"/>
</dbReference>
<dbReference type="InterPro" id="IPR006685">
    <property type="entry name" value="MscS_channel_2nd"/>
</dbReference>
<dbReference type="InterPro" id="IPR052702">
    <property type="entry name" value="MscS-like_channel"/>
</dbReference>
<evidence type="ECO:0000313" key="12">
    <source>
        <dbReference type="EMBL" id="KFN44243.1"/>
    </source>
</evidence>
<dbReference type="InterPro" id="IPR010920">
    <property type="entry name" value="LSM_dom_sf"/>
</dbReference>
<evidence type="ECO:0000256" key="6">
    <source>
        <dbReference type="ARBA" id="ARBA00023136"/>
    </source>
</evidence>
<dbReference type="Pfam" id="PF21082">
    <property type="entry name" value="MS_channel_3rd"/>
    <property type="match status" value="1"/>
</dbReference>
<dbReference type="SUPFAM" id="SSF50182">
    <property type="entry name" value="Sm-like ribonucleoproteins"/>
    <property type="match status" value="1"/>
</dbReference>
<feature type="signal peptide" evidence="9">
    <location>
        <begin position="1"/>
        <end position="23"/>
    </location>
</feature>